<keyword evidence="3" id="KW-1185">Reference proteome</keyword>
<comment type="caution">
    <text evidence="2">The sequence shown here is derived from an EMBL/GenBank/DDBJ whole genome shotgun (WGS) entry which is preliminary data.</text>
</comment>
<feature type="region of interest" description="Disordered" evidence="1">
    <location>
        <begin position="112"/>
        <end position="132"/>
    </location>
</feature>
<dbReference type="STRING" id="205917.A0A4Y9Z4J8"/>
<accession>A0A4Y9Z4J8</accession>
<dbReference type="Pfam" id="PF09814">
    <property type="entry name" value="HECT_2"/>
    <property type="match status" value="1"/>
</dbReference>
<feature type="compositionally biased region" description="Basic residues" evidence="1">
    <location>
        <begin position="539"/>
        <end position="548"/>
    </location>
</feature>
<sequence>MATLTRSHTEPATFDDHLSLLTTSIPAPFPSLEERSHLLGDRPPAVQDHAHVGEESDPFADDVASIFHPVDQGEKQHAAQDVIPSIAYVQKSCLTTLNDLLSTSSEWRSIVPDRRHSVPSSSTHTPPLDSMHPKYALQTLLANLRGRDSSSEMQEASSLDDEAGMLHELQKRVYAIMPTLDADDAQLAGTLVTLLAQLHRVSFIGSSPASPPHPPNAWTEADIPPSGDVFDALTRQLSDFQSQRHAQADTTEEGIPPVLAVEKGLLWTSIDRNLETVLRLCRERTVLLHPRASMAIDLPEYDAADYHNELPPGYEFESSHAHTSSDVKSPQASAGAPQSAGTLSEKMRLDLDAVTMAIDRLYMVAPQLHNQRVELKSSKLKELERARLQGQSHYTPKYRSQDGGKLKEKEKELDKIVEMIGKASERKLADQTVILEGGMQAQLEKARHRDLQKRQDFVSKLAEHSDAGRMHAQDAVFQATKLKDPEALLSLPEFMRESVPRSLQAPADPHTLLTLPEFVRESIPPENFVPAPVPAPSIRRSKSGKGLRARSMSAPGFDWLLSAGSRPGSAEGRTKRSSRPGSSSGRRSAPLDLDVHYVAEHHENLKHVIVFLNVTGGVAGATLEAEVLPSSMISNASLIIRSGSVVSLPLELPVTVAPGPQEVKVQGSHYEVKLSAPDDLPSDQTPVPLLDATQLHDHRPTSFICASCSLPLVQSGKITRYDDLPSEHWAELVEAWMCHTDQKLSAQVAKHGSGFWPRTGQALVGGSYILFEESAVMKSNLWVADQPKKAGFGTLPKAVHLTACLLLRHGEDWRTVRCICGTFTGRCQDHVDASGERTKVFRLVKYALRPVSPASEPVRIPLSAFIVQDMVELAQAHATYRFVILDEEEERPRLLIWLFKPSMRLSYSAPSHYSIPKRGAIQAAKVLYKTVGPSMPYTDLPSLLSKFPGFPQAEQLLYPMEICQRLAHLLKESNACYPETMRTMTGLEVGWLFRA</sequence>
<dbReference type="GO" id="GO:0051865">
    <property type="term" value="P:protein autoubiquitination"/>
    <property type="evidence" value="ECO:0007669"/>
    <property type="project" value="TreeGrafter"/>
</dbReference>
<dbReference type="GO" id="GO:0030332">
    <property type="term" value="F:cyclin binding"/>
    <property type="evidence" value="ECO:0007669"/>
    <property type="project" value="TreeGrafter"/>
</dbReference>
<evidence type="ECO:0008006" key="4">
    <source>
        <dbReference type="Google" id="ProtNLM"/>
    </source>
</evidence>
<gene>
    <name evidence="2" type="ORF">EVG20_g3442</name>
</gene>
<name>A0A4Y9Z4J8_9AGAM</name>
<dbReference type="GO" id="GO:0000209">
    <property type="term" value="P:protein polyubiquitination"/>
    <property type="evidence" value="ECO:0007669"/>
    <property type="project" value="TreeGrafter"/>
</dbReference>
<dbReference type="GO" id="GO:0000151">
    <property type="term" value="C:ubiquitin ligase complex"/>
    <property type="evidence" value="ECO:0007669"/>
    <property type="project" value="TreeGrafter"/>
</dbReference>
<dbReference type="InterPro" id="IPR019193">
    <property type="entry name" value="UBQ-conj_enz_E2-bd_prot"/>
</dbReference>
<evidence type="ECO:0000313" key="2">
    <source>
        <dbReference type="EMBL" id="TFY68721.1"/>
    </source>
</evidence>
<proteinExistence type="predicted"/>
<dbReference type="PANTHER" id="PTHR31531">
    <property type="entry name" value="E3 UBIQUITIN-PROTEIN LIGASE E3D FAMILY MEMBER"/>
    <property type="match status" value="1"/>
</dbReference>
<dbReference type="OrthoDB" id="66510at2759"/>
<feature type="compositionally biased region" description="Low complexity" evidence="1">
    <location>
        <begin position="118"/>
        <end position="127"/>
    </location>
</feature>
<feature type="compositionally biased region" description="Low complexity" evidence="1">
    <location>
        <begin position="329"/>
        <end position="341"/>
    </location>
</feature>
<dbReference type="GO" id="GO:0061630">
    <property type="term" value="F:ubiquitin protein ligase activity"/>
    <property type="evidence" value="ECO:0007669"/>
    <property type="project" value="TreeGrafter"/>
</dbReference>
<reference evidence="2 3" key="1">
    <citation type="submission" date="2019-02" db="EMBL/GenBank/DDBJ databases">
        <title>Genome sequencing of the rare red list fungi Dentipellis fragilis.</title>
        <authorList>
            <person name="Buettner E."/>
            <person name="Kellner H."/>
        </authorList>
    </citation>
    <scope>NUCLEOTIDE SEQUENCE [LARGE SCALE GENOMIC DNA]</scope>
    <source>
        <strain evidence="2 3">DSM 105465</strain>
    </source>
</reference>
<feature type="region of interest" description="Disordered" evidence="1">
    <location>
        <begin position="312"/>
        <end position="343"/>
    </location>
</feature>
<dbReference type="EMBL" id="SEOQ01000155">
    <property type="protein sequence ID" value="TFY68721.1"/>
    <property type="molecule type" value="Genomic_DNA"/>
</dbReference>
<dbReference type="GO" id="GO:0031624">
    <property type="term" value="F:ubiquitin conjugating enzyme binding"/>
    <property type="evidence" value="ECO:0007669"/>
    <property type="project" value="TreeGrafter"/>
</dbReference>
<dbReference type="GO" id="GO:0005634">
    <property type="term" value="C:nucleus"/>
    <property type="evidence" value="ECO:0007669"/>
    <property type="project" value="TreeGrafter"/>
</dbReference>
<dbReference type="GO" id="GO:0043161">
    <property type="term" value="P:proteasome-mediated ubiquitin-dependent protein catabolic process"/>
    <property type="evidence" value="ECO:0007669"/>
    <property type="project" value="TreeGrafter"/>
</dbReference>
<feature type="compositionally biased region" description="Low complexity" evidence="1">
    <location>
        <begin position="579"/>
        <end position="588"/>
    </location>
</feature>
<dbReference type="AlphaFoldDB" id="A0A4Y9Z4J8"/>
<protein>
    <recommendedName>
        <fullName evidence="4">HECT-like ubiquitin-conjugating enzyme-binding-domain-containing protein</fullName>
    </recommendedName>
</protein>
<evidence type="ECO:0000256" key="1">
    <source>
        <dbReference type="SAM" id="MobiDB-lite"/>
    </source>
</evidence>
<feature type="region of interest" description="Disordered" evidence="1">
    <location>
        <begin position="529"/>
        <end position="589"/>
    </location>
</feature>
<dbReference type="GO" id="GO:0005829">
    <property type="term" value="C:cytosol"/>
    <property type="evidence" value="ECO:0007669"/>
    <property type="project" value="TreeGrafter"/>
</dbReference>
<feature type="region of interest" description="Disordered" evidence="1">
    <location>
        <begin position="386"/>
        <end position="407"/>
    </location>
</feature>
<dbReference type="GO" id="GO:0006513">
    <property type="term" value="P:protein monoubiquitination"/>
    <property type="evidence" value="ECO:0007669"/>
    <property type="project" value="TreeGrafter"/>
</dbReference>
<evidence type="ECO:0000313" key="3">
    <source>
        <dbReference type="Proteomes" id="UP000298327"/>
    </source>
</evidence>
<dbReference type="Proteomes" id="UP000298327">
    <property type="component" value="Unassembled WGS sequence"/>
</dbReference>
<dbReference type="PANTHER" id="PTHR31531:SF2">
    <property type="entry name" value="E3 UBIQUITIN-PROTEIN LIGASE E3D"/>
    <property type="match status" value="1"/>
</dbReference>
<organism evidence="2 3">
    <name type="scientific">Dentipellis fragilis</name>
    <dbReference type="NCBI Taxonomy" id="205917"/>
    <lineage>
        <taxon>Eukaryota</taxon>
        <taxon>Fungi</taxon>
        <taxon>Dikarya</taxon>
        <taxon>Basidiomycota</taxon>
        <taxon>Agaricomycotina</taxon>
        <taxon>Agaricomycetes</taxon>
        <taxon>Russulales</taxon>
        <taxon>Hericiaceae</taxon>
        <taxon>Dentipellis</taxon>
    </lineage>
</organism>